<dbReference type="InterPro" id="IPR027417">
    <property type="entry name" value="P-loop_NTPase"/>
</dbReference>
<evidence type="ECO:0000259" key="5">
    <source>
        <dbReference type="PROSITE" id="PS50893"/>
    </source>
</evidence>
<dbReference type="Gene3D" id="3.40.50.300">
    <property type="entry name" value="P-loop containing nucleotide triphosphate hydrolases"/>
    <property type="match status" value="1"/>
</dbReference>
<dbReference type="SMART" id="SM00382">
    <property type="entry name" value="AAA"/>
    <property type="match status" value="1"/>
</dbReference>
<dbReference type="OrthoDB" id="9802264at2"/>
<dbReference type="eggNOG" id="COG1116">
    <property type="taxonomic scope" value="Bacteria"/>
</dbReference>
<dbReference type="SUPFAM" id="SSF52540">
    <property type="entry name" value="P-loop containing nucleoside triphosphate hydrolases"/>
    <property type="match status" value="1"/>
</dbReference>
<keyword evidence="3" id="KW-0547">Nucleotide-binding</keyword>
<sequence length="194" mass="21724">MRVEGLSFSYGNQAVFEGLNFASESRIVGLSGPPGCGKTTLLKILAGHLTPNYHVVLDVPSPSTLVLQEDALLPWLTVMQNLELVGFQIDTFSGHPLWGLVDPLLTKRPNQMSFGQRRTVELYRAIVNKPPLLCLDEPFNFIDLTTRNLFMKFLMDKYPMVKIVMSTHHVDELVELGADILKFPRQLPISAMEG</sequence>
<dbReference type="PANTHER" id="PTHR42788">
    <property type="entry name" value="TAURINE IMPORT ATP-BINDING PROTEIN-RELATED"/>
    <property type="match status" value="1"/>
</dbReference>
<dbReference type="InterPro" id="IPR003439">
    <property type="entry name" value="ABC_transporter-like_ATP-bd"/>
</dbReference>
<organism evidence="6 7">
    <name type="scientific">Methyloglobulus morosus KoM1</name>
    <dbReference type="NCBI Taxonomy" id="1116472"/>
    <lineage>
        <taxon>Bacteria</taxon>
        <taxon>Pseudomonadati</taxon>
        <taxon>Pseudomonadota</taxon>
        <taxon>Gammaproteobacteria</taxon>
        <taxon>Methylococcales</taxon>
        <taxon>Methylococcaceae</taxon>
        <taxon>Methyloglobulus</taxon>
    </lineage>
</organism>
<name>V5C5P9_9GAMM</name>
<dbReference type="Proteomes" id="UP000017842">
    <property type="component" value="Unassembled WGS sequence"/>
</dbReference>
<protein>
    <submittedName>
        <fullName evidence="6">ABC-type nitrate/sulfonate/bicarbonate transport system, ATPase component</fullName>
    </submittedName>
</protein>
<dbReference type="PANTHER" id="PTHR42788:SF13">
    <property type="entry name" value="ALIPHATIC SULFONATES IMPORT ATP-BINDING PROTEIN SSUB"/>
    <property type="match status" value="1"/>
</dbReference>
<feature type="domain" description="ABC transporter" evidence="5">
    <location>
        <begin position="1"/>
        <end position="193"/>
    </location>
</feature>
<dbReference type="PROSITE" id="PS50893">
    <property type="entry name" value="ABC_TRANSPORTER_2"/>
    <property type="match status" value="1"/>
</dbReference>
<comment type="similarity">
    <text evidence="1">Belongs to the ABC transporter superfamily.</text>
</comment>
<evidence type="ECO:0000313" key="6">
    <source>
        <dbReference type="EMBL" id="ESS72053.1"/>
    </source>
</evidence>
<gene>
    <name evidence="6" type="ORF">MGMO_74c00050</name>
</gene>
<proteinExistence type="inferred from homology"/>
<comment type="caution">
    <text evidence="6">The sequence shown here is derived from an EMBL/GenBank/DDBJ whole genome shotgun (WGS) entry which is preliminary data.</text>
</comment>
<keyword evidence="4" id="KW-0067">ATP-binding</keyword>
<keyword evidence="7" id="KW-1185">Reference proteome</keyword>
<dbReference type="InterPro" id="IPR003593">
    <property type="entry name" value="AAA+_ATPase"/>
</dbReference>
<dbReference type="InterPro" id="IPR050166">
    <property type="entry name" value="ABC_transporter_ATP-bind"/>
</dbReference>
<dbReference type="RefSeq" id="WP_023494901.1">
    <property type="nucleotide sequence ID" value="NZ_AYLO01000071.1"/>
</dbReference>
<dbReference type="GO" id="GO:0005524">
    <property type="term" value="F:ATP binding"/>
    <property type="evidence" value="ECO:0007669"/>
    <property type="project" value="UniProtKB-KW"/>
</dbReference>
<keyword evidence="2" id="KW-0813">Transport</keyword>
<dbReference type="STRING" id="1116472.MGMO_74c00050"/>
<dbReference type="EMBL" id="AYLO01000071">
    <property type="protein sequence ID" value="ESS72053.1"/>
    <property type="molecule type" value="Genomic_DNA"/>
</dbReference>
<dbReference type="AlphaFoldDB" id="V5C5P9"/>
<dbReference type="Pfam" id="PF00005">
    <property type="entry name" value="ABC_tran"/>
    <property type="match status" value="1"/>
</dbReference>
<reference evidence="6 7" key="1">
    <citation type="journal article" date="2013" name="Genome Announc.">
        <title>Draft Genome Sequence of the Methanotrophic Gammaproteobacterium Methyloglobulus morosus DSM 22980 Strain KoM1.</title>
        <authorList>
            <person name="Poehlein A."/>
            <person name="Deutzmann J.S."/>
            <person name="Daniel R."/>
            <person name="Simeonova D.D."/>
        </authorList>
    </citation>
    <scope>NUCLEOTIDE SEQUENCE [LARGE SCALE GENOMIC DNA]</scope>
    <source>
        <strain evidence="6 7">KoM1</strain>
    </source>
</reference>
<dbReference type="GO" id="GO:0016887">
    <property type="term" value="F:ATP hydrolysis activity"/>
    <property type="evidence" value="ECO:0007669"/>
    <property type="project" value="InterPro"/>
</dbReference>
<evidence type="ECO:0000256" key="3">
    <source>
        <dbReference type="ARBA" id="ARBA00022741"/>
    </source>
</evidence>
<evidence type="ECO:0000256" key="2">
    <source>
        <dbReference type="ARBA" id="ARBA00022448"/>
    </source>
</evidence>
<evidence type="ECO:0000313" key="7">
    <source>
        <dbReference type="Proteomes" id="UP000017842"/>
    </source>
</evidence>
<evidence type="ECO:0000256" key="1">
    <source>
        <dbReference type="ARBA" id="ARBA00005417"/>
    </source>
</evidence>
<evidence type="ECO:0000256" key="4">
    <source>
        <dbReference type="ARBA" id="ARBA00022840"/>
    </source>
</evidence>
<accession>V5C5P9</accession>